<evidence type="ECO:0000313" key="2">
    <source>
        <dbReference type="EMBL" id="MBB5820610.1"/>
    </source>
</evidence>
<evidence type="ECO:0000256" key="1">
    <source>
        <dbReference type="SAM" id="Phobius"/>
    </source>
</evidence>
<feature type="transmembrane region" description="Helical" evidence="1">
    <location>
        <begin position="36"/>
        <end position="54"/>
    </location>
</feature>
<accession>A0A7W9IHP1</accession>
<feature type="transmembrane region" description="Helical" evidence="1">
    <location>
        <begin position="85"/>
        <end position="106"/>
    </location>
</feature>
<sequence length="153" mass="16270">MRPTRPGVLAGIAVVFAILAWGALKPLYASLPGLPWTAIPTVFLLALGEFYSGWMTRARIHRRPGTKPVEPLAVARLAALAKASAYGGAAFAGLFAGFTLYTAGLLGRFDQGVPWRDFYIAGGSFLACVLLVCSALYLEYCCKVPKDSGEAGR</sequence>
<dbReference type="Pfam" id="PF11377">
    <property type="entry name" value="DUF3180"/>
    <property type="match status" value="1"/>
</dbReference>
<name>A0A7W9IHP1_9ACTN</name>
<keyword evidence="1" id="KW-0472">Membrane</keyword>
<keyword evidence="1" id="KW-1133">Transmembrane helix</keyword>
<keyword evidence="1" id="KW-0812">Transmembrane</keyword>
<proteinExistence type="predicted"/>
<dbReference type="InterPro" id="IPR021517">
    <property type="entry name" value="DUF3180"/>
</dbReference>
<reference evidence="2 3" key="1">
    <citation type="submission" date="2020-08" db="EMBL/GenBank/DDBJ databases">
        <title>Sequencing the genomes of 1000 actinobacteria strains.</title>
        <authorList>
            <person name="Klenk H.-P."/>
        </authorList>
    </citation>
    <scope>NUCLEOTIDE SEQUENCE [LARGE SCALE GENOMIC DNA]</scope>
    <source>
        <strain evidence="2 3">DSM 46887</strain>
    </source>
</reference>
<organism evidence="2 3">
    <name type="scientific">Streptosporangium becharense</name>
    <dbReference type="NCBI Taxonomy" id="1816182"/>
    <lineage>
        <taxon>Bacteria</taxon>
        <taxon>Bacillati</taxon>
        <taxon>Actinomycetota</taxon>
        <taxon>Actinomycetes</taxon>
        <taxon>Streptosporangiales</taxon>
        <taxon>Streptosporangiaceae</taxon>
        <taxon>Streptosporangium</taxon>
    </lineage>
</organism>
<dbReference type="RefSeq" id="WP_184543160.1">
    <property type="nucleotide sequence ID" value="NZ_JACHMP010000001.1"/>
</dbReference>
<dbReference type="EMBL" id="JACHMP010000001">
    <property type="protein sequence ID" value="MBB5820610.1"/>
    <property type="molecule type" value="Genomic_DNA"/>
</dbReference>
<dbReference type="AlphaFoldDB" id="A0A7W9IHP1"/>
<protein>
    <recommendedName>
        <fullName evidence="4">DUF3180 domain-containing protein</fullName>
    </recommendedName>
</protein>
<evidence type="ECO:0008006" key="4">
    <source>
        <dbReference type="Google" id="ProtNLM"/>
    </source>
</evidence>
<gene>
    <name evidence="2" type="ORF">F4562_003672</name>
</gene>
<keyword evidence="3" id="KW-1185">Reference proteome</keyword>
<evidence type="ECO:0000313" key="3">
    <source>
        <dbReference type="Proteomes" id="UP000540685"/>
    </source>
</evidence>
<feature type="transmembrane region" description="Helical" evidence="1">
    <location>
        <begin position="118"/>
        <end position="138"/>
    </location>
</feature>
<dbReference type="Proteomes" id="UP000540685">
    <property type="component" value="Unassembled WGS sequence"/>
</dbReference>
<comment type="caution">
    <text evidence="2">The sequence shown here is derived from an EMBL/GenBank/DDBJ whole genome shotgun (WGS) entry which is preliminary data.</text>
</comment>
<feature type="transmembrane region" description="Helical" evidence="1">
    <location>
        <begin position="7"/>
        <end position="24"/>
    </location>
</feature>